<feature type="domain" description="Multidrug resistance protein MdtA-like C-terminal permuted SH3" evidence="8">
    <location>
        <begin position="303"/>
        <end position="357"/>
    </location>
</feature>
<dbReference type="FunFam" id="2.40.420.20:FF:000001">
    <property type="entry name" value="Efflux RND transporter periplasmic adaptor subunit"/>
    <property type="match status" value="1"/>
</dbReference>
<dbReference type="Gene3D" id="1.10.287.470">
    <property type="entry name" value="Helix hairpin bin"/>
    <property type="match status" value="1"/>
</dbReference>
<dbReference type="InterPro" id="IPR058624">
    <property type="entry name" value="MdtA-like_HH"/>
</dbReference>
<comment type="caution">
    <text evidence="9">The sequence shown here is derived from an EMBL/GenBank/DDBJ whole genome shotgun (WGS) entry which is preliminary data.</text>
</comment>
<dbReference type="Gene3D" id="2.40.30.170">
    <property type="match status" value="1"/>
</dbReference>
<proteinExistence type="inferred from homology"/>
<feature type="domain" description="Multidrug resistance protein MdtA-like barrel-sandwich hybrid" evidence="6">
    <location>
        <begin position="65"/>
        <end position="205"/>
    </location>
</feature>
<feature type="domain" description="Multidrug resistance protein MdtA-like beta-barrel" evidence="7">
    <location>
        <begin position="209"/>
        <end position="292"/>
    </location>
</feature>
<dbReference type="NCBIfam" id="TIGR01730">
    <property type="entry name" value="RND_mfp"/>
    <property type="match status" value="1"/>
</dbReference>
<evidence type="ECO:0000259" key="8">
    <source>
        <dbReference type="Pfam" id="PF25967"/>
    </source>
</evidence>
<dbReference type="Pfam" id="PF25917">
    <property type="entry name" value="BSH_RND"/>
    <property type="match status" value="1"/>
</dbReference>
<evidence type="ECO:0000256" key="4">
    <source>
        <dbReference type="SAM" id="SignalP"/>
    </source>
</evidence>
<reference evidence="9 10" key="1">
    <citation type="submission" date="2019-03" db="EMBL/GenBank/DDBJ databases">
        <title>Above-ground endophytic microbial communities from plants in different locations in the United States.</title>
        <authorList>
            <person name="Frank C."/>
        </authorList>
    </citation>
    <scope>NUCLEOTIDE SEQUENCE [LARGE SCALE GENOMIC DNA]</scope>
    <source>
        <strain evidence="9 10">LP_13_YM</strain>
    </source>
</reference>
<dbReference type="Pfam" id="PF25967">
    <property type="entry name" value="RND-MFP_C"/>
    <property type="match status" value="1"/>
</dbReference>
<accession>A0A4R3YYB6</accession>
<feature type="chain" id="PRO_5020299079" evidence="4">
    <location>
        <begin position="32"/>
        <end position="402"/>
    </location>
</feature>
<dbReference type="SUPFAM" id="SSF111369">
    <property type="entry name" value="HlyD-like secretion proteins"/>
    <property type="match status" value="1"/>
</dbReference>
<dbReference type="OrthoDB" id="9816569at2"/>
<keyword evidence="4" id="KW-0732">Signal</keyword>
<dbReference type="InterPro" id="IPR058627">
    <property type="entry name" value="MdtA-like_C"/>
</dbReference>
<feature type="domain" description="Multidrug resistance protein MdtA-like alpha-helical hairpin" evidence="5">
    <location>
        <begin position="106"/>
        <end position="174"/>
    </location>
</feature>
<name>A0A4R3YYB6_9GAMM</name>
<dbReference type="InterPro" id="IPR058626">
    <property type="entry name" value="MdtA-like_b-barrel"/>
</dbReference>
<evidence type="ECO:0000313" key="10">
    <source>
        <dbReference type="Proteomes" id="UP000295645"/>
    </source>
</evidence>
<dbReference type="GO" id="GO:0005886">
    <property type="term" value="C:plasma membrane"/>
    <property type="evidence" value="ECO:0007669"/>
    <property type="project" value="UniProtKB-SubCell"/>
</dbReference>
<evidence type="ECO:0000256" key="2">
    <source>
        <dbReference type="ARBA" id="ARBA00009477"/>
    </source>
</evidence>
<dbReference type="Pfam" id="PF25876">
    <property type="entry name" value="HH_MFP_RND"/>
    <property type="match status" value="1"/>
</dbReference>
<protein>
    <submittedName>
        <fullName evidence="9">Multidrug efflux system membrane fusion protein/multidrug efflux system membrane fusion protein</fullName>
    </submittedName>
</protein>
<feature type="coiled-coil region" evidence="3">
    <location>
        <begin position="105"/>
        <end position="132"/>
    </location>
</feature>
<comment type="similarity">
    <text evidence="2">Belongs to the membrane fusion protein (MFP) (TC 8.A.1) family.</text>
</comment>
<dbReference type="Proteomes" id="UP000295645">
    <property type="component" value="Unassembled WGS sequence"/>
</dbReference>
<dbReference type="Pfam" id="PF25944">
    <property type="entry name" value="Beta-barrel_RND"/>
    <property type="match status" value="1"/>
</dbReference>
<dbReference type="Gene3D" id="2.40.420.20">
    <property type="match status" value="1"/>
</dbReference>
<sequence length="402" mass="42842">MKKKILFGSTALAVAIASAIWLTGGPAPIHAAEPMPAPEVTVAQVLLRPVDDANAFTGRIQAVDTIQIRPRVGGYVDSVHFREGALVKKGQLLFTIDPRPFQAEANRLSANLNQARSELNLAEANAARGRKLVEQRAVSREEADRLDTAAQSAKAQVASTGAALDSAKLNLGFTEVRAPVDGRVSNALVTPGNLVTSTDVLTSVVSVDPMYVYFDVDEQTFLKLDRLRRSNGRAPEVAMGLADESGYPHTGKIDFIDNQLRTGAGTIRLRAVFPNADSAYTPGLFARVELRSGERQPRALIDDRAVGTDLGTKFVYVLGKDRKIEYRRVTTGALVDGLRVVDNGLSAEDVVVVNGLQHVRPGVEVNAKRVAMATRGSEATAKQVAGVPSGDAASVAALNAQD</sequence>
<organism evidence="9 10">
    <name type="scientific">Luteibacter rhizovicinus</name>
    <dbReference type="NCBI Taxonomy" id="242606"/>
    <lineage>
        <taxon>Bacteria</taxon>
        <taxon>Pseudomonadati</taxon>
        <taxon>Pseudomonadota</taxon>
        <taxon>Gammaproteobacteria</taxon>
        <taxon>Lysobacterales</taxon>
        <taxon>Rhodanobacteraceae</taxon>
        <taxon>Luteibacter</taxon>
    </lineage>
</organism>
<evidence type="ECO:0000256" key="3">
    <source>
        <dbReference type="SAM" id="Coils"/>
    </source>
</evidence>
<dbReference type="PANTHER" id="PTHR30158">
    <property type="entry name" value="ACRA/E-RELATED COMPONENT OF DRUG EFFLUX TRANSPORTER"/>
    <property type="match status" value="1"/>
</dbReference>
<dbReference type="GO" id="GO:0022857">
    <property type="term" value="F:transmembrane transporter activity"/>
    <property type="evidence" value="ECO:0007669"/>
    <property type="project" value="InterPro"/>
</dbReference>
<dbReference type="InterPro" id="IPR006143">
    <property type="entry name" value="RND_pump_MFP"/>
</dbReference>
<dbReference type="RefSeq" id="WP_132142734.1">
    <property type="nucleotide sequence ID" value="NZ_SMCS01000002.1"/>
</dbReference>
<dbReference type="PANTHER" id="PTHR30158:SF26">
    <property type="entry name" value="RESISTANCE-NODULATION-CELL DIVISION (RND) MULTIDRUG EFFLUX MEMBRANE FUSION PROTEIN MEXE"/>
    <property type="match status" value="1"/>
</dbReference>
<evidence type="ECO:0000256" key="1">
    <source>
        <dbReference type="ARBA" id="ARBA00004519"/>
    </source>
</evidence>
<dbReference type="EMBL" id="SMCS01000002">
    <property type="protein sequence ID" value="TCV96484.1"/>
    <property type="molecule type" value="Genomic_DNA"/>
</dbReference>
<feature type="signal peptide" evidence="4">
    <location>
        <begin position="1"/>
        <end position="31"/>
    </location>
</feature>
<comment type="subcellular location">
    <subcellularLocation>
        <location evidence="1">Cell inner membrane</location>
        <topology evidence="1">Lipid-anchor</topology>
    </subcellularLocation>
</comment>
<evidence type="ECO:0000259" key="7">
    <source>
        <dbReference type="Pfam" id="PF25944"/>
    </source>
</evidence>
<dbReference type="Gene3D" id="2.40.50.100">
    <property type="match status" value="1"/>
</dbReference>
<evidence type="ECO:0000259" key="5">
    <source>
        <dbReference type="Pfam" id="PF25876"/>
    </source>
</evidence>
<dbReference type="InterPro" id="IPR058625">
    <property type="entry name" value="MdtA-like_BSH"/>
</dbReference>
<evidence type="ECO:0000313" key="9">
    <source>
        <dbReference type="EMBL" id="TCV96484.1"/>
    </source>
</evidence>
<gene>
    <name evidence="9" type="ORF">EC912_102835</name>
</gene>
<dbReference type="AlphaFoldDB" id="A0A4R3YYB6"/>
<evidence type="ECO:0000259" key="6">
    <source>
        <dbReference type="Pfam" id="PF25917"/>
    </source>
</evidence>
<dbReference type="GO" id="GO:0046677">
    <property type="term" value="P:response to antibiotic"/>
    <property type="evidence" value="ECO:0007669"/>
    <property type="project" value="TreeGrafter"/>
</dbReference>
<keyword evidence="10" id="KW-1185">Reference proteome</keyword>
<keyword evidence="3" id="KW-0175">Coiled coil</keyword>